<reference evidence="2" key="1">
    <citation type="submission" date="2014-09" db="EMBL/GenBank/DDBJ databases">
        <authorList>
            <person name="Sharma Rahul"/>
            <person name="Thines Marco"/>
        </authorList>
    </citation>
    <scope>NUCLEOTIDE SEQUENCE [LARGE SCALE GENOMIC DNA]</scope>
</reference>
<evidence type="ECO:0000313" key="2">
    <source>
        <dbReference type="Proteomes" id="UP000054928"/>
    </source>
</evidence>
<sequence>MVPYDPNQNEERFNLESARNALSDLQMRFTIDKYELAKHLIAESKINPLQANFLKTPEFFQVADKITDTFFFESRSAEAILLGLIHAAGDEENKMLESLARSIGEFEVMGEMKVNPFLGKAERVSEEEKAKRFNRLREIVLALEPHLLNLWMERGVSPEQAQEILQVDFSSTRFLDNSHLSVYIHYLDMTPRYKNFGLVRILLLETEKHGVGQHQILLKLLDLGALTKPESFHGKILDSIFLYWDRQRVDHAQLYKILVPDLSIGIEFIEDERLVESKNGVERVAFKMKPADYMPPIPQRDKQLADVLALKLFGTAESSYNKINTHFRPSVRPPTKQESIMIFTEDIFEGLRKHWSRHGLTPDKVFSLMDLDKLTDEQLLSSLHLWTFLWYTTEHLKTYKARGKQMFDVLKRNLNDEEIVKLLGEMNTKDESHQDS</sequence>
<keyword evidence="2" id="KW-1185">Reference proteome</keyword>
<dbReference type="Proteomes" id="UP000054928">
    <property type="component" value="Unassembled WGS sequence"/>
</dbReference>
<proteinExistence type="predicted"/>
<evidence type="ECO:0000313" key="1">
    <source>
        <dbReference type="EMBL" id="CEG40601.1"/>
    </source>
</evidence>
<name>A0A0P1AIM1_PLAHL</name>
<dbReference type="AlphaFoldDB" id="A0A0P1AIM1"/>
<accession>A0A0P1AIM1</accession>
<organism evidence="1 2">
    <name type="scientific">Plasmopara halstedii</name>
    <name type="common">Downy mildew of sunflower</name>
    <dbReference type="NCBI Taxonomy" id="4781"/>
    <lineage>
        <taxon>Eukaryota</taxon>
        <taxon>Sar</taxon>
        <taxon>Stramenopiles</taxon>
        <taxon>Oomycota</taxon>
        <taxon>Peronosporomycetes</taxon>
        <taxon>Peronosporales</taxon>
        <taxon>Peronosporaceae</taxon>
        <taxon>Plasmopara</taxon>
    </lineage>
</organism>
<protein>
    <submittedName>
        <fullName evidence="1">Uncharacterized protein</fullName>
    </submittedName>
</protein>
<dbReference type="EMBL" id="CCYD01000523">
    <property type="protein sequence ID" value="CEG40601.1"/>
    <property type="molecule type" value="Genomic_DNA"/>
</dbReference>
<dbReference type="RefSeq" id="XP_024576970.1">
    <property type="nucleotide sequence ID" value="XM_024726277.1"/>
</dbReference>
<dbReference type="GeneID" id="36405843"/>